<evidence type="ECO:0000313" key="1">
    <source>
        <dbReference type="EMBL" id="PNT91782.1"/>
    </source>
</evidence>
<dbReference type="KEGG" id="cthd:CDO33_06225"/>
<name>A0A2K2EUQ5_9CLOT</name>
<accession>A0A2K2EUQ5</accession>
<sequence length="106" mass="12120">MTKADLYQKWASIIAEYKSSGQTQTSFCKSAGISLRQLSYWLRKERQNGIIQSESPKWIPVEVDHKEHTGKGQSIEIKFGPAEVQVKPGFDQKHLLDVLMVLRELC</sequence>
<reference evidence="1 2" key="1">
    <citation type="submission" date="2017-06" db="EMBL/GenBank/DDBJ databases">
        <title>Investigating the central metabolism of Clostridium thermosuccinogenes.</title>
        <authorList>
            <person name="Koendjbiharie J.G."/>
            <person name="van Kranenburg R."/>
        </authorList>
    </citation>
    <scope>NUCLEOTIDE SEQUENCE [LARGE SCALE GENOMIC DNA]</scope>
    <source>
        <strain evidence="1 2">DSM 5806</strain>
    </source>
</reference>
<dbReference type="KEGG" id="cthd:CDO33_12850"/>
<dbReference type="KEGG" id="cthd:CDO33_06365"/>
<keyword evidence="2" id="KW-1185">Reference proteome</keyword>
<dbReference type="KEGG" id="cthd:CDO33_12360"/>
<gene>
    <name evidence="1" type="ORF">CDQ84_19230</name>
</gene>
<dbReference type="KEGG" id="cthd:CDO33_01575"/>
<organism evidence="1 2">
    <name type="scientific">Clostridium thermosuccinogenes</name>
    <dbReference type="NCBI Taxonomy" id="84032"/>
    <lineage>
        <taxon>Bacteria</taxon>
        <taxon>Bacillati</taxon>
        <taxon>Bacillota</taxon>
        <taxon>Clostridia</taxon>
        <taxon>Eubacteriales</taxon>
        <taxon>Clostridiaceae</taxon>
        <taxon>Clostridium</taxon>
    </lineage>
</organism>
<dbReference type="NCBIfam" id="NF047593">
    <property type="entry name" value="IS66_ISAeme5_TnpA"/>
    <property type="match status" value="1"/>
</dbReference>
<dbReference type="AlphaFoldDB" id="A0A2K2EUQ5"/>
<evidence type="ECO:0000313" key="2">
    <source>
        <dbReference type="Proteomes" id="UP000236151"/>
    </source>
</evidence>
<proteinExistence type="predicted"/>
<dbReference type="Proteomes" id="UP000236151">
    <property type="component" value="Unassembled WGS sequence"/>
</dbReference>
<evidence type="ECO:0008006" key="3">
    <source>
        <dbReference type="Google" id="ProtNLM"/>
    </source>
</evidence>
<dbReference type="RefSeq" id="WP_028992632.1">
    <property type="nucleotide sequence ID" value="NZ_CP021850.1"/>
</dbReference>
<dbReference type="EMBL" id="NIOJ01000143">
    <property type="protein sequence ID" value="PNT91782.1"/>
    <property type="molecule type" value="Genomic_DNA"/>
</dbReference>
<dbReference type="OrthoDB" id="9808061at2"/>
<comment type="caution">
    <text evidence="1">The sequence shown here is derived from an EMBL/GenBank/DDBJ whole genome shotgun (WGS) entry which is preliminary data.</text>
</comment>
<protein>
    <recommendedName>
        <fullName evidence="3">Transposase</fullName>
    </recommendedName>
</protein>